<dbReference type="GO" id="GO:0005829">
    <property type="term" value="C:cytosol"/>
    <property type="evidence" value="ECO:0007669"/>
    <property type="project" value="TreeGrafter"/>
</dbReference>
<dbReference type="InterPro" id="IPR006262">
    <property type="entry name" value="Cyt_deam_tetra"/>
</dbReference>
<evidence type="ECO:0000256" key="5">
    <source>
        <dbReference type="ARBA" id="ARBA00022723"/>
    </source>
</evidence>
<dbReference type="Pfam" id="PF00383">
    <property type="entry name" value="dCMP_cyt_deam_1"/>
    <property type="match status" value="1"/>
</dbReference>
<dbReference type="CDD" id="cd01283">
    <property type="entry name" value="cytidine_deaminase"/>
    <property type="match status" value="1"/>
</dbReference>
<dbReference type="NCBIfam" id="TIGR01354">
    <property type="entry name" value="cyt_deam_tetra"/>
    <property type="match status" value="1"/>
</dbReference>
<sequence length="180" mass="18974">MSTTSKPTLPPITPDQRRKLIECAIESKGQAYAPYSKFRVGAALLSDDGKVIGGCNVENASYGGAICAERTAIVKAVSDGTTKFIALAVTSDVATPLSPCGICRQVLREFCPLDMPILLVPVGHDPSKSTGDVSSQSNTKATLDSTPLAAEGTEVKEVTLGMLLPMSFGPEDLERPRHPN</sequence>
<dbReference type="PROSITE" id="PS00903">
    <property type="entry name" value="CYT_DCMP_DEAMINASES_1"/>
    <property type="match status" value="1"/>
</dbReference>
<dbReference type="RefSeq" id="XP_007774695.1">
    <property type="nucleotide sequence ID" value="XM_007776505.1"/>
</dbReference>
<dbReference type="GO" id="GO:0008270">
    <property type="term" value="F:zinc ion binding"/>
    <property type="evidence" value="ECO:0007669"/>
    <property type="project" value="UniProtKB-UniRule"/>
</dbReference>
<organism evidence="16 17">
    <name type="scientific">Coniophora puteana (strain RWD-64-598)</name>
    <name type="common">Brown rot fungus</name>
    <dbReference type="NCBI Taxonomy" id="741705"/>
    <lineage>
        <taxon>Eukaryota</taxon>
        <taxon>Fungi</taxon>
        <taxon>Dikarya</taxon>
        <taxon>Basidiomycota</taxon>
        <taxon>Agaricomycotina</taxon>
        <taxon>Agaricomycetes</taxon>
        <taxon>Agaricomycetidae</taxon>
        <taxon>Boletales</taxon>
        <taxon>Coniophorineae</taxon>
        <taxon>Coniophoraceae</taxon>
        <taxon>Coniophora</taxon>
    </lineage>
</organism>
<evidence type="ECO:0000256" key="4">
    <source>
        <dbReference type="ARBA" id="ARBA00012783"/>
    </source>
</evidence>
<comment type="function">
    <text evidence="2 13">This enzyme scavenges exogenous and endogenous cytidine and 2'-deoxycytidine for UMP synthesis.</text>
</comment>
<dbReference type="Proteomes" id="UP000053558">
    <property type="component" value="Unassembled WGS sequence"/>
</dbReference>
<comment type="caution">
    <text evidence="16">The sequence shown here is derived from an EMBL/GenBank/DDBJ whole genome shotgun (WGS) entry which is preliminary data.</text>
</comment>
<evidence type="ECO:0000259" key="15">
    <source>
        <dbReference type="PROSITE" id="PS51747"/>
    </source>
</evidence>
<evidence type="ECO:0000256" key="13">
    <source>
        <dbReference type="RuleBase" id="RU364006"/>
    </source>
</evidence>
<keyword evidence="5 12" id="KW-0479">Metal-binding</keyword>
<accession>A0A5M3M8C0</accession>
<feature type="binding site" evidence="12">
    <location>
        <position position="67"/>
    </location>
    <ligand>
        <name>Zn(2+)</name>
        <dbReference type="ChEBI" id="CHEBI:29105"/>
        <note>catalytic</note>
    </ligand>
</feature>
<evidence type="ECO:0000256" key="9">
    <source>
        <dbReference type="ARBA" id="ARBA00049558"/>
    </source>
</evidence>
<evidence type="ECO:0000256" key="3">
    <source>
        <dbReference type="ARBA" id="ARBA00006576"/>
    </source>
</evidence>
<comment type="catalytic activity">
    <reaction evidence="9 13">
        <text>cytidine + H2O + H(+) = uridine + NH4(+)</text>
        <dbReference type="Rhea" id="RHEA:16069"/>
        <dbReference type="ChEBI" id="CHEBI:15377"/>
        <dbReference type="ChEBI" id="CHEBI:15378"/>
        <dbReference type="ChEBI" id="CHEBI:16704"/>
        <dbReference type="ChEBI" id="CHEBI:17562"/>
        <dbReference type="ChEBI" id="CHEBI:28938"/>
        <dbReference type="EC" id="3.5.4.5"/>
    </reaction>
</comment>
<dbReference type="PANTHER" id="PTHR11644">
    <property type="entry name" value="CYTIDINE DEAMINASE"/>
    <property type="match status" value="1"/>
</dbReference>
<evidence type="ECO:0000313" key="17">
    <source>
        <dbReference type="Proteomes" id="UP000053558"/>
    </source>
</evidence>
<name>A0A5M3M8C0_CONPW</name>
<dbReference type="GO" id="GO:0055086">
    <property type="term" value="P:nucleobase-containing small molecule metabolic process"/>
    <property type="evidence" value="ECO:0007669"/>
    <property type="project" value="UniProtKB-ARBA"/>
</dbReference>
<dbReference type="InterPro" id="IPR050202">
    <property type="entry name" value="Cyt/Deoxycyt_deaminase"/>
</dbReference>
<dbReference type="InterPro" id="IPR016192">
    <property type="entry name" value="APOBEC/CMP_deaminase_Zn-bd"/>
</dbReference>
<dbReference type="GO" id="GO:0042802">
    <property type="term" value="F:identical protein binding"/>
    <property type="evidence" value="ECO:0007669"/>
    <property type="project" value="UniProtKB-ARBA"/>
</dbReference>
<evidence type="ECO:0000256" key="2">
    <source>
        <dbReference type="ARBA" id="ARBA00003949"/>
    </source>
</evidence>
<evidence type="ECO:0000256" key="10">
    <source>
        <dbReference type="PIRSR" id="PIRSR606262-1"/>
    </source>
</evidence>
<keyword evidence="6 13" id="KW-0378">Hydrolase</keyword>
<feature type="region of interest" description="Disordered" evidence="14">
    <location>
        <begin position="126"/>
        <end position="149"/>
    </location>
</feature>
<evidence type="ECO:0000313" key="16">
    <source>
        <dbReference type="EMBL" id="EIW75287.1"/>
    </source>
</evidence>
<dbReference type="InterPro" id="IPR016193">
    <property type="entry name" value="Cytidine_deaminase-like"/>
</dbReference>
<dbReference type="InterPro" id="IPR002125">
    <property type="entry name" value="CMP_dCMP_dom"/>
</dbReference>
<dbReference type="AlphaFoldDB" id="A0A5M3M8C0"/>
<feature type="binding site" evidence="12">
    <location>
        <position position="103"/>
    </location>
    <ligand>
        <name>Zn(2+)</name>
        <dbReference type="ChEBI" id="CHEBI:29105"/>
        <note>catalytic</note>
    </ligand>
</feature>
<dbReference type="OrthoDB" id="414540at2759"/>
<comment type="cofactor">
    <cofactor evidence="1 12 13">
        <name>Zn(2+)</name>
        <dbReference type="ChEBI" id="CHEBI:29105"/>
    </cofactor>
</comment>
<dbReference type="OMA" id="LTHFTCV"/>
<feature type="domain" description="CMP/dCMP-type deaminase" evidence="15">
    <location>
        <begin position="15"/>
        <end position="171"/>
    </location>
</feature>
<feature type="binding site" evidence="12">
    <location>
        <position position="100"/>
    </location>
    <ligand>
        <name>Zn(2+)</name>
        <dbReference type="ChEBI" id="CHEBI:29105"/>
        <note>catalytic</note>
    </ligand>
</feature>
<dbReference type="FunFam" id="3.40.140.10:FF:000008">
    <property type="entry name" value="Cytidine deaminase"/>
    <property type="match status" value="1"/>
</dbReference>
<evidence type="ECO:0000256" key="6">
    <source>
        <dbReference type="ARBA" id="ARBA00022801"/>
    </source>
</evidence>
<evidence type="ECO:0000256" key="8">
    <source>
        <dbReference type="ARBA" id="ARBA00032005"/>
    </source>
</evidence>
<reference evidence="17" key="1">
    <citation type="journal article" date="2012" name="Science">
        <title>The Paleozoic origin of enzymatic lignin decomposition reconstructed from 31 fungal genomes.</title>
        <authorList>
            <person name="Floudas D."/>
            <person name="Binder M."/>
            <person name="Riley R."/>
            <person name="Barry K."/>
            <person name="Blanchette R.A."/>
            <person name="Henrissat B."/>
            <person name="Martinez A.T."/>
            <person name="Otillar R."/>
            <person name="Spatafora J.W."/>
            <person name="Yadav J.S."/>
            <person name="Aerts A."/>
            <person name="Benoit I."/>
            <person name="Boyd A."/>
            <person name="Carlson A."/>
            <person name="Copeland A."/>
            <person name="Coutinho P.M."/>
            <person name="de Vries R.P."/>
            <person name="Ferreira P."/>
            <person name="Findley K."/>
            <person name="Foster B."/>
            <person name="Gaskell J."/>
            <person name="Glotzer D."/>
            <person name="Gorecki P."/>
            <person name="Heitman J."/>
            <person name="Hesse C."/>
            <person name="Hori C."/>
            <person name="Igarashi K."/>
            <person name="Jurgens J.A."/>
            <person name="Kallen N."/>
            <person name="Kersten P."/>
            <person name="Kohler A."/>
            <person name="Kuees U."/>
            <person name="Kumar T.K.A."/>
            <person name="Kuo A."/>
            <person name="LaButti K."/>
            <person name="Larrondo L.F."/>
            <person name="Lindquist E."/>
            <person name="Ling A."/>
            <person name="Lombard V."/>
            <person name="Lucas S."/>
            <person name="Lundell T."/>
            <person name="Martin R."/>
            <person name="McLaughlin D.J."/>
            <person name="Morgenstern I."/>
            <person name="Morin E."/>
            <person name="Murat C."/>
            <person name="Nagy L.G."/>
            <person name="Nolan M."/>
            <person name="Ohm R.A."/>
            <person name="Patyshakuliyeva A."/>
            <person name="Rokas A."/>
            <person name="Ruiz-Duenas F.J."/>
            <person name="Sabat G."/>
            <person name="Salamov A."/>
            <person name="Samejima M."/>
            <person name="Schmutz J."/>
            <person name="Slot J.C."/>
            <person name="St John F."/>
            <person name="Stenlid J."/>
            <person name="Sun H."/>
            <person name="Sun S."/>
            <person name="Syed K."/>
            <person name="Tsang A."/>
            <person name="Wiebenga A."/>
            <person name="Young D."/>
            <person name="Pisabarro A."/>
            <person name="Eastwood D.C."/>
            <person name="Martin F."/>
            <person name="Cullen D."/>
            <person name="Grigoriev I.V."/>
            <person name="Hibbett D.S."/>
        </authorList>
    </citation>
    <scope>NUCLEOTIDE SEQUENCE [LARGE SCALE GENOMIC DNA]</scope>
    <source>
        <strain evidence="17">RWD-64-598 SS2</strain>
    </source>
</reference>
<evidence type="ECO:0000256" key="12">
    <source>
        <dbReference type="PIRSR" id="PIRSR606262-3"/>
    </source>
</evidence>
<dbReference type="EMBL" id="JH711589">
    <property type="protein sequence ID" value="EIW75287.1"/>
    <property type="molecule type" value="Genomic_DNA"/>
</dbReference>
<feature type="active site" description="Proton donor" evidence="10">
    <location>
        <position position="69"/>
    </location>
</feature>
<dbReference type="Gene3D" id="3.40.140.10">
    <property type="entry name" value="Cytidine Deaminase, domain 2"/>
    <property type="match status" value="1"/>
</dbReference>
<dbReference type="GO" id="GO:0072527">
    <property type="term" value="P:pyrimidine-containing compound metabolic process"/>
    <property type="evidence" value="ECO:0007669"/>
    <property type="project" value="UniProtKB-ARBA"/>
</dbReference>
<proteinExistence type="inferred from homology"/>
<gene>
    <name evidence="16" type="ORF">CONPUDRAFT_112540</name>
</gene>
<dbReference type="NCBIfam" id="NF004064">
    <property type="entry name" value="PRK05578.1"/>
    <property type="match status" value="1"/>
</dbReference>
<evidence type="ECO:0000256" key="7">
    <source>
        <dbReference type="ARBA" id="ARBA00022833"/>
    </source>
</evidence>
<protein>
    <recommendedName>
        <fullName evidence="4 13">Cytidine deaminase</fullName>
        <ecNumber evidence="4 13">3.5.4.5</ecNumber>
    </recommendedName>
    <alternativeName>
        <fullName evidence="8 13">Cytidine aminohydrolase</fullName>
    </alternativeName>
</protein>
<keyword evidence="7 12" id="KW-0862">Zinc</keyword>
<keyword evidence="17" id="KW-1185">Reference proteome</keyword>
<dbReference type="GeneID" id="19198951"/>
<dbReference type="SUPFAM" id="SSF53927">
    <property type="entry name" value="Cytidine deaminase-like"/>
    <property type="match status" value="1"/>
</dbReference>
<evidence type="ECO:0000256" key="1">
    <source>
        <dbReference type="ARBA" id="ARBA00001947"/>
    </source>
</evidence>
<evidence type="ECO:0000256" key="11">
    <source>
        <dbReference type="PIRSR" id="PIRSR606262-2"/>
    </source>
</evidence>
<feature type="binding site" evidence="11">
    <location>
        <begin position="56"/>
        <end position="62"/>
    </location>
    <ligand>
        <name>substrate</name>
    </ligand>
</feature>
<feature type="compositionally biased region" description="Polar residues" evidence="14">
    <location>
        <begin position="128"/>
        <end position="145"/>
    </location>
</feature>
<evidence type="ECO:0000256" key="14">
    <source>
        <dbReference type="SAM" id="MobiDB-lite"/>
    </source>
</evidence>
<dbReference type="PANTHER" id="PTHR11644:SF2">
    <property type="entry name" value="CYTIDINE DEAMINASE"/>
    <property type="match status" value="1"/>
</dbReference>
<dbReference type="EC" id="3.5.4.5" evidence="4 13"/>
<comment type="similarity">
    <text evidence="3 13">Belongs to the cytidine and deoxycytidylate deaminase family.</text>
</comment>
<dbReference type="PROSITE" id="PS51747">
    <property type="entry name" value="CYT_DCMP_DEAMINASES_2"/>
    <property type="match status" value="1"/>
</dbReference>
<dbReference type="GO" id="GO:0004126">
    <property type="term" value="F:cytidine deaminase activity"/>
    <property type="evidence" value="ECO:0007669"/>
    <property type="project" value="UniProtKB-UniRule"/>
</dbReference>
<comment type="catalytic activity">
    <reaction evidence="13">
        <text>2'-deoxycytidine + H2O + H(+) = 2'-deoxyuridine + NH4(+)</text>
        <dbReference type="Rhea" id="RHEA:13433"/>
        <dbReference type="ChEBI" id="CHEBI:15377"/>
        <dbReference type="ChEBI" id="CHEBI:15378"/>
        <dbReference type="ChEBI" id="CHEBI:15698"/>
        <dbReference type="ChEBI" id="CHEBI:16450"/>
        <dbReference type="ChEBI" id="CHEBI:28938"/>
        <dbReference type="EC" id="3.5.4.5"/>
    </reaction>
</comment>
<dbReference type="KEGG" id="cput:CONPUDRAFT_112540"/>